<organism evidence="4 5">
    <name type="scientific">Antrihabitans stalagmiti</name>
    <dbReference type="NCBI Taxonomy" id="2799499"/>
    <lineage>
        <taxon>Bacteria</taxon>
        <taxon>Bacillati</taxon>
        <taxon>Actinomycetota</taxon>
        <taxon>Actinomycetes</taxon>
        <taxon>Mycobacteriales</taxon>
        <taxon>Nocardiaceae</taxon>
        <taxon>Antrihabitans</taxon>
    </lineage>
</organism>
<accession>A0A934NSX3</accession>
<dbReference type="RefSeq" id="WP_199705781.1">
    <property type="nucleotide sequence ID" value="NZ_JAEMNV010000006.1"/>
</dbReference>
<gene>
    <name evidence="4" type="ORF">JGU71_18540</name>
</gene>
<protein>
    <submittedName>
        <fullName evidence="4">ABC transporter family substrate-binding protein</fullName>
    </submittedName>
</protein>
<feature type="chain" id="PRO_5036883056" evidence="2">
    <location>
        <begin position="26"/>
        <end position="598"/>
    </location>
</feature>
<comment type="caution">
    <text evidence="4">The sequence shown here is derived from an EMBL/GenBank/DDBJ whole genome shotgun (WGS) entry which is preliminary data.</text>
</comment>
<name>A0A934NSX3_9NOCA</name>
<evidence type="ECO:0000259" key="3">
    <source>
        <dbReference type="Pfam" id="PF00496"/>
    </source>
</evidence>
<dbReference type="Proteomes" id="UP000655868">
    <property type="component" value="Unassembled WGS sequence"/>
</dbReference>
<dbReference type="InterPro" id="IPR039424">
    <property type="entry name" value="SBP_5"/>
</dbReference>
<evidence type="ECO:0000313" key="4">
    <source>
        <dbReference type="EMBL" id="MBJ8340886.1"/>
    </source>
</evidence>
<dbReference type="Pfam" id="PF00496">
    <property type="entry name" value="SBP_bac_5"/>
    <property type="match status" value="1"/>
</dbReference>
<feature type="compositionally biased region" description="Pro residues" evidence="1">
    <location>
        <begin position="492"/>
        <end position="504"/>
    </location>
</feature>
<feature type="signal peptide" evidence="2">
    <location>
        <begin position="1"/>
        <end position="25"/>
    </location>
</feature>
<feature type="region of interest" description="Disordered" evidence="1">
    <location>
        <begin position="481"/>
        <end position="525"/>
    </location>
</feature>
<dbReference type="GO" id="GO:1904680">
    <property type="term" value="F:peptide transmembrane transporter activity"/>
    <property type="evidence" value="ECO:0007669"/>
    <property type="project" value="TreeGrafter"/>
</dbReference>
<dbReference type="PANTHER" id="PTHR30290:SF65">
    <property type="entry name" value="MONOACYL PHOSPHATIDYLINOSITOL TETRAMANNOSIDE-BINDING PROTEIN LPQW-RELATED"/>
    <property type="match status" value="1"/>
</dbReference>
<keyword evidence="5" id="KW-1185">Reference proteome</keyword>
<evidence type="ECO:0000256" key="2">
    <source>
        <dbReference type="SAM" id="SignalP"/>
    </source>
</evidence>
<dbReference type="InterPro" id="IPR000914">
    <property type="entry name" value="SBP_5_dom"/>
</dbReference>
<dbReference type="PANTHER" id="PTHR30290">
    <property type="entry name" value="PERIPLASMIC BINDING COMPONENT OF ABC TRANSPORTER"/>
    <property type="match status" value="1"/>
</dbReference>
<sequence length="598" mass="62061">MQTRVARRIATAVAVCALSVTGCTADPPPPIESTDSPNPPTAIATRNTVVVAIDDVGVGFNPHLLADQSPTNSAVAALVLPSPFRPVVGEGGPGTTQWNLDPTMMVSADVTSQDPFTITYQIRNEAQWSDGAPIAAEDFLYLWQQMIKEPGTVDAAGYGRIRDVGSSGGGKTVTVTMDSPYPAWRELFTNLLPAHLVKDSPGGFARGLAESIPVSGGHFHIKSIDRGRDEVVLERNDRFWDAPAKPDQILMRRAGAPAQLADSIRSDDAQIAVIHGGNAVAAQLSAIPEVRTATIFQPRVLQLALNARVGELTDVRVRAGVLGMLDPALLATVGAGSRATVEPARAQILSPSDAGYTPTAPPQLDRDQAFALLASAGYVRQDAAPASTSPVPGEIPPGVGRITKDGDALTLRIGTPEEDDVAAAVASTAVDQLRAAGIDASTVRLPASDLYGDALVDREIDAIVGWVRSGSDRATALASRFGCSPTTTPGAPSTPGPDTTPTPSAPQEAPNSRAPSNLSGACDPSLQPVIDSTLRGPADIVAVAAQLEPKLWELSTVLPILQDTTVVAAGSGVEGVSLTGAIQVGIFADADSWSRREG</sequence>
<reference evidence="4" key="1">
    <citation type="submission" date="2020-12" db="EMBL/GenBank/DDBJ databases">
        <title>Antrihabitans popcorni sp. nov. and Antrihabitans auranticaus sp. nov., isolated from a larva cave.</title>
        <authorList>
            <person name="Lee S.D."/>
            <person name="Kim I.S."/>
        </authorList>
    </citation>
    <scope>NUCLEOTIDE SEQUENCE</scope>
    <source>
        <strain evidence="4">YC3-6</strain>
    </source>
</reference>
<evidence type="ECO:0000313" key="5">
    <source>
        <dbReference type="Proteomes" id="UP000655868"/>
    </source>
</evidence>
<dbReference type="SUPFAM" id="SSF53850">
    <property type="entry name" value="Periplasmic binding protein-like II"/>
    <property type="match status" value="1"/>
</dbReference>
<proteinExistence type="predicted"/>
<evidence type="ECO:0000256" key="1">
    <source>
        <dbReference type="SAM" id="MobiDB-lite"/>
    </source>
</evidence>
<dbReference type="AlphaFoldDB" id="A0A934NSX3"/>
<dbReference type="EMBL" id="JAEMNV010000006">
    <property type="protein sequence ID" value="MBJ8340886.1"/>
    <property type="molecule type" value="Genomic_DNA"/>
</dbReference>
<keyword evidence="2" id="KW-0732">Signal</keyword>
<dbReference type="PROSITE" id="PS51257">
    <property type="entry name" value="PROKAR_LIPOPROTEIN"/>
    <property type="match status" value="1"/>
</dbReference>
<dbReference type="CDD" id="cd08501">
    <property type="entry name" value="PBP2_Lpqw"/>
    <property type="match status" value="1"/>
</dbReference>
<dbReference type="Gene3D" id="3.10.105.10">
    <property type="entry name" value="Dipeptide-binding Protein, Domain 3"/>
    <property type="match status" value="1"/>
</dbReference>
<dbReference type="Gene3D" id="3.90.76.10">
    <property type="entry name" value="Dipeptide-binding Protein, Domain 1"/>
    <property type="match status" value="1"/>
</dbReference>
<dbReference type="GO" id="GO:0015833">
    <property type="term" value="P:peptide transport"/>
    <property type="evidence" value="ECO:0007669"/>
    <property type="project" value="TreeGrafter"/>
</dbReference>
<feature type="compositionally biased region" description="Polar residues" evidence="1">
    <location>
        <begin position="509"/>
        <end position="519"/>
    </location>
</feature>
<feature type="domain" description="Solute-binding protein family 5" evidence="3">
    <location>
        <begin position="109"/>
        <end position="484"/>
    </location>
</feature>